<gene>
    <name evidence="2" type="ORF">BpHYR1_039908</name>
</gene>
<name>A0A3M7PGX7_BRAPC</name>
<sequence>MVYDVIIWNIPDIVRSRYLFLRRLRDRSEEEGLTDLIFCVVMLGQSGRAGPWFASFEDLIDNDRMVQWSGMVFHGNRLEFKANRRARQAWFNVEARWNRPQREPEQKPDQERNQKQILERW</sequence>
<accession>A0A3M7PGX7</accession>
<dbReference type="OrthoDB" id="2376620at2759"/>
<organism evidence="2 3">
    <name type="scientific">Brachionus plicatilis</name>
    <name type="common">Marine rotifer</name>
    <name type="synonym">Brachionus muelleri</name>
    <dbReference type="NCBI Taxonomy" id="10195"/>
    <lineage>
        <taxon>Eukaryota</taxon>
        <taxon>Metazoa</taxon>
        <taxon>Spiralia</taxon>
        <taxon>Gnathifera</taxon>
        <taxon>Rotifera</taxon>
        <taxon>Eurotatoria</taxon>
        <taxon>Monogononta</taxon>
        <taxon>Pseudotrocha</taxon>
        <taxon>Ploima</taxon>
        <taxon>Brachionidae</taxon>
        <taxon>Brachionus</taxon>
    </lineage>
</organism>
<dbReference type="AlphaFoldDB" id="A0A3M7PGX7"/>
<dbReference type="Proteomes" id="UP000276133">
    <property type="component" value="Unassembled WGS sequence"/>
</dbReference>
<feature type="region of interest" description="Disordered" evidence="1">
    <location>
        <begin position="99"/>
        <end position="121"/>
    </location>
</feature>
<keyword evidence="3" id="KW-1185">Reference proteome</keyword>
<reference evidence="2 3" key="1">
    <citation type="journal article" date="2018" name="Sci. Rep.">
        <title>Genomic signatures of local adaptation to the degree of environmental predictability in rotifers.</title>
        <authorList>
            <person name="Franch-Gras L."/>
            <person name="Hahn C."/>
            <person name="Garcia-Roger E.M."/>
            <person name="Carmona M.J."/>
            <person name="Serra M."/>
            <person name="Gomez A."/>
        </authorList>
    </citation>
    <scope>NUCLEOTIDE SEQUENCE [LARGE SCALE GENOMIC DNA]</scope>
    <source>
        <strain evidence="2">HYR1</strain>
    </source>
</reference>
<dbReference type="EMBL" id="REGN01010851">
    <property type="protein sequence ID" value="RMZ98312.1"/>
    <property type="molecule type" value="Genomic_DNA"/>
</dbReference>
<evidence type="ECO:0000256" key="1">
    <source>
        <dbReference type="SAM" id="MobiDB-lite"/>
    </source>
</evidence>
<comment type="caution">
    <text evidence="2">The sequence shown here is derived from an EMBL/GenBank/DDBJ whole genome shotgun (WGS) entry which is preliminary data.</text>
</comment>
<proteinExistence type="predicted"/>
<evidence type="ECO:0000313" key="2">
    <source>
        <dbReference type="EMBL" id="RMZ98312.1"/>
    </source>
</evidence>
<protein>
    <submittedName>
        <fullName evidence="2">Uncharacterized protein</fullName>
    </submittedName>
</protein>
<evidence type="ECO:0000313" key="3">
    <source>
        <dbReference type="Proteomes" id="UP000276133"/>
    </source>
</evidence>